<sequence>MESKNFLIIETEIGRYNFAREELLCTFERASSIPVREMGQGIFIAEGIHDLNGLAFVKRAGQVLGIAEQFSDISKVLLPEGRFYVRVIDPHKCHGTSEEKEIGQLLGGIGRVSFSNPDFVVLAYHLDKWYICTQKYSRNNLEKAKRKAPLRPFFSPVSMDPAFASFLINMGYFPHGSTLLDPFCGGGGILMEAGLKGYRVEGIDILNEMVIGARMNLKYFGIREFSIIKTDFLEFQSDKKYGGIVTDFPYGRNSHISKERSEFYFRAAQKMSEFLETGSRACIVTDNMENLEYFKNFFDIDIILPQKVHKSLTRYFTRMIKK</sequence>
<reference evidence="3 4" key="1">
    <citation type="submission" date="2016-04" db="EMBL/GenBank/DDBJ databases">
        <authorList>
            <person name="Evans L.H."/>
            <person name="Alamgir A."/>
            <person name="Owens N."/>
            <person name="Weber N.D."/>
            <person name="Virtaneva K."/>
            <person name="Barbian K."/>
            <person name="Babar A."/>
            <person name="Rosenke K."/>
        </authorList>
    </citation>
    <scope>NUCLEOTIDE SEQUENCE [LARGE SCALE GENOMIC DNA]</scope>
    <source>
        <strain evidence="4">S5(T) (JCM 30642 \VKM B-2941)</strain>
    </source>
</reference>
<dbReference type="PANTHER" id="PTHR14911">
    <property type="entry name" value="THUMP DOMAIN-CONTAINING"/>
    <property type="match status" value="1"/>
</dbReference>
<dbReference type="GeneID" id="41588634"/>
<proteinExistence type="predicted"/>
<evidence type="ECO:0000259" key="2">
    <source>
        <dbReference type="Pfam" id="PF01170"/>
    </source>
</evidence>
<dbReference type="GO" id="GO:0016423">
    <property type="term" value="F:tRNA (guanine) methyltransferase activity"/>
    <property type="evidence" value="ECO:0007669"/>
    <property type="project" value="TreeGrafter"/>
</dbReference>
<gene>
    <name evidence="3" type="ORF">CSP5_1389</name>
</gene>
<dbReference type="InterPro" id="IPR029063">
    <property type="entry name" value="SAM-dependent_MTases_sf"/>
</dbReference>
<dbReference type="GO" id="GO:0030488">
    <property type="term" value="P:tRNA methylation"/>
    <property type="evidence" value="ECO:0007669"/>
    <property type="project" value="TreeGrafter"/>
</dbReference>
<dbReference type="InterPro" id="IPR000241">
    <property type="entry name" value="RlmKL-like_Mtase"/>
</dbReference>
<dbReference type="SUPFAM" id="SSF53335">
    <property type="entry name" value="S-adenosyl-L-methionine-dependent methyltransferases"/>
    <property type="match status" value="1"/>
</dbReference>
<dbReference type="Pfam" id="PF01170">
    <property type="entry name" value="UPF0020"/>
    <property type="match status" value="1"/>
</dbReference>
<organism evidence="3 4">
    <name type="scientific">Cuniculiplasma divulgatum</name>
    <dbReference type="NCBI Taxonomy" id="1673428"/>
    <lineage>
        <taxon>Archaea</taxon>
        <taxon>Methanobacteriati</taxon>
        <taxon>Thermoplasmatota</taxon>
        <taxon>Thermoplasmata</taxon>
        <taxon>Thermoplasmatales</taxon>
        <taxon>Cuniculiplasmataceae</taxon>
        <taxon>Cuniculiplasma</taxon>
    </lineage>
</organism>
<keyword evidence="1" id="KW-0949">S-adenosyl-L-methionine</keyword>
<dbReference type="REBASE" id="176597">
    <property type="entry name" value="M.Cdi30642ORF1389P"/>
</dbReference>
<keyword evidence="3" id="KW-0489">Methyltransferase</keyword>
<name>A0A1N5VHT8_9ARCH</name>
<dbReference type="PANTHER" id="PTHR14911:SF21">
    <property type="entry name" value="N2-METHYLGUANOSINE TRNA METHYLTRANSFERASE"/>
    <property type="match status" value="1"/>
</dbReference>
<dbReference type="AlphaFoldDB" id="A0A1N5VHT8"/>
<evidence type="ECO:0000256" key="1">
    <source>
        <dbReference type="ARBA" id="ARBA00022691"/>
    </source>
</evidence>
<dbReference type="Proteomes" id="UP000195607">
    <property type="component" value="Chromosome I"/>
</dbReference>
<evidence type="ECO:0000313" key="4">
    <source>
        <dbReference type="Proteomes" id="UP000195607"/>
    </source>
</evidence>
<keyword evidence="3" id="KW-0808">Transferase</keyword>
<dbReference type="EMBL" id="LT671858">
    <property type="protein sequence ID" value="SIM72684.1"/>
    <property type="molecule type" value="Genomic_DNA"/>
</dbReference>
<protein>
    <submittedName>
        <fullName evidence="3">Methyltransferase</fullName>
    </submittedName>
</protein>
<dbReference type="CDD" id="cd02440">
    <property type="entry name" value="AdoMet_MTases"/>
    <property type="match status" value="1"/>
</dbReference>
<evidence type="ECO:0000313" key="3">
    <source>
        <dbReference type="EMBL" id="SIM72684.1"/>
    </source>
</evidence>
<dbReference type="RefSeq" id="WP_148689949.1">
    <property type="nucleotide sequence ID" value="NZ_LT671858.1"/>
</dbReference>
<accession>A0A1N5VHT8</accession>
<dbReference type="Gene3D" id="3.40.50.150">
    <property type="entry name" value="Vaccinia Virus protein VP39"/>
    <property type="match status" value="1"/>
</dbReference>
<feature type="domain" description="Ribosomal RNA large subunit methyltransferase K/L-like methyltransferase" evidence="2">
    <location>
        <begin position="151"/>
        <end position="300"/>
    </location>
</feature>